<accession>A0ABR0V121</accession>
<sequence>MEFTSLLNTSLDLNHKPLRFLDEAPQSKQEVESDFIGFERNVTVKEERGALIEELNRVSAENKKLTELLTVMCENYTELRNQLMEQTSKNIGIDNNNNSNNNNNNNTAASRKRKADQSSINDANNNNNNIGPSESSSSDEDSSKKPREEHIKAKISRVYVRTEVSDSSLIVKDGYQWRKYGQKVTRDNPCPRAYFKCSFAPSCPVKKKVQRSIEDQSIVVATYEGEHNHPHPNKIESTTSGSNRNLTLGTVPCSTSLSSSGPTITLDLTKQPKPSSTQEETRSLRGKSDAPEQLQQYFVEQMASNLTKDPNFKAALAAAISGKFLQQNNQTEKW</sequence>
<evidence type="ECO:0000313" key="9">
    <source>
        <dbReference type="Proteomes" id="UP001318860"/>
    </source>
</evidence>
<evidence type="ECO:0000256" key="3">
    <source>
        <dbReference type="ARBA" id="ARBA00023125"/>
    </source>
</evidence>
<feature type="compositionally biased region" description="Low complexity" evidence="6">
    <location>
        <begin position="118"/>
        <end position="136"/>
    </location>
</feature>
<evidence type="ECO:0000313" key="8">
    <source>
        <dbReference type="EMBL" id="KAK6127890.1"/>
    </source>
</evidence>
<dbReference type="SUPFAM" id="SSF118290">
    <property type="entry name" value="WRKY DNA-binding domain"/>
    <property type="match status" value="1"/>
</dbReference>
<evidence type="ECO:0000256" key="6">
    <source>
        <dbReference type="SAM" id="MobiDB-lite"/>
    </source>
</evidence>
<organism evidence="8 9">
    <name type="scientific">Rehmannia glutinosa</name>
    <name type="common">Chinese foxglove</name>
    <dbReference type="NCBI Taxonomy" id="99300"/>
    <lineage>
        <taxon>Eukaryota</taxon>
        <taxon>Viridiplantae</taxon>
        <taxon>Streptophyta</taxon>
        <taxon>Embryophyta</taxon>
        <taxon>Tracheophyta</taxon>
        <taxon>Spermatophyta</taxon>
        <taxon>Magnoliopsida</taxon>
        <taxon>eudicotyledons</taxon>
        <taxon>Gunneridae</taxon>
        <taxon>Pentapetalae</taxon>
        <taxon>asterids</taxon>
        <taxon>lamiids</taxon>
        <taxon>Lamiales</taxon>
        <taxon>Orobanchaceae</taxon>
        <taxon>Rehmannieae</taxon>
        <taxon>Rehmannia</taxon>
    </lineage>
</organism>
<keyword evidence="4" id="KW-0804">Transcription</keyword>
<gene>
    <name evidence="8" type="ORF">DH2020_038366</name>
</gene>
<keyword evidence="9" id="KW-1185">Reference proteome</keyword>
<dbReference type="Proteomes" id="UP001318860">
    <property type="component" value="Unassembled WGS sequence"/>
</dbReference>
<feature type="domain" description="WRKY" evidence="7">
    <location>
        <begin position="166"/>
        <end position="232"/>
    </location>
</feature>
<evidence type="ECO:0000259" key="7">
    <source>
        <dbReference type="PROSITE" id="PS50811"/>
    </source>
</evidence>
<keyword evidence="5" id="KW-0539">Nucleus</keyword>
<evidence type="ECO:0000256" key="1">
    <source>
        <dbReference type="ARBA" id="ARBA00004123"/>
    </source>
</evidence>
<name>A0ABR0V121_REHGL</name>
<feature type="compositionally biased region" description="Low complexity" evidence="6">
    <location>
        <begin position="95"/>
        <end position="106"/>
    </location>
</feature>
<dbReference type="Pfam" id="PF03106">
    <property type="entry name" value="WRKY"/>
    <property type="match status" value="1"/>
</dbReference>
<feature type="compositionally biased region" description="Basic and acidic residues" evidence="6">
    <location>
        <begin position="279"/>
        <end position="290"/>
    </location>
</feature>
<feature type="region of interest" description="Disordered" evidence="6">
    <location>
        <begin position="226"/>
        <end position="292"/>
    </location>
</feature>
<feature type="region of interest" description="Disordered" evidence="6">
    <location>
        <begin position="90"/>
        <end position="150"/>
    </location>
</feature>
<comment type="caution">
    <text evidence="8">The sequence shown here is derived from an EMBL/GenBank/DDBJ whole genome shotgun (WGS) entry which is preliminary data.</text>
</comment>
<protein>
    <recommendedName>
        <fullName evidence="7">WRKY domain-containing protein</fullName>
    </recommendedName>
</protein>
<proteinExistence type="predicted"/>
<dbReference type="Gene3D" id="2.20.25.80">
    <property type="entry name" value="WRKY domain"/>
    <property type="match status" value="1"/>
</dbReference>
<dbReference type="InterPro" id="IPR044810">
    <property type="entry name" value="WRKY_plant"/>
</dbReference>
<dbReference type="PANTHER" id="PTHR31429:SF3">
    <property type="entry name" value="WRKY TRANSCRIPTION FACTOR 40-RELATED"/>
    <property type="match status" value="1"/>
</dbReference>
<dbReference type="EMBL" id="JABTTQ020001850">
    <property type="protein sequence ID" value="KAK6127890.1"/>
    <property type="molecule type" value="Genomic_DNA"/>
</dbReference>
<feature type="compositionally biased region" description="Polar residues" evidence="6">
    <location>
        <begin position="235"/>
        <end position="278"/>
    </location>
</feature>
<dbReference type="InterPro" id="IPR036576">
    <property type="entry name" value="WRKY_dom_sf"/>
</dbReference>
<feature type="compositionally biased region" description="Basic and acidic residues" evidence="6">
    <location>
        <begin position="141"/>
        <end position="150"/>
    </location>
</feature>
<keyword evidence="2" id="KW-0805">Transcription regulation</keyword>
<dbReference type="InterPro" id="IPR003657">
    <property type="entry name" value="WRKY_dom"/>
</dbReference>
<comment type="subcellular location">
    <subcellularLocation>
        <location evidence="1">Nucleus</location>
    </subcellularLocation>
</comment>
<evidence type="ECO:0000256" key="4">
    <source>
        <dbReference type="ARBA" id="ARBA00023163"/>
    </source>
</evidence>
<dbReference type="PROSITE" id="PS50811">
    <property type="entry name" value="WRKY"/>
    <property type="match status" value="1"/>
</dbReference>
<dbReference type="SMART" id="SM00774">
    <property type="entry name" value="WRKY"/>
    <property type="match status" value="1"/>
</dbReference>
<keyword evidence="3" id="KW-0238">DNA-binding</keyword>
<dbReference type="PANTHER" id="PTHR31429">
    <property type="entry name" value="WRKY TRANSCRIPTION FACTOR 36-RELATED"/>
    <property type="match status" value="1"/>
</dbReference>
<reference evidence="8 9" key="1">
    <citation type="journal article" date="2021" name="Comput. Struct. Biotechnol. J.">
        <title>De novo genome assembly of the potent medicinal plant Rehmannia glutinosa using nanopore technology.</title>
        <authorList>
            <person name="Ma L."/>
            <person name="Dong C."/>
            <person name="Song C."/>
            <person name="Wang X."/>
            <person name="Zheng X."/>
            <person name="Niu Y."/>
            <person name="Chen S."/>
            <person name="Feng W."/>
        </authorList>
    </citation>
    <scope>NUCLEOTIDE SEQUENCE [LARGE SCALE GENOMIC DNA]</scope>
    <source>
        <strain evidence="8">DH-2019</strain>
    </source>
</reference>
<evidence type="ECO:0000256" key="2">
    <source>
        <dbReference type="ARBA" id="ARBA00023015"/>
    </source>
</evidence>
<evidence type="ECO:0000256" key="5">
    <source>
        <dbReference type="ARBA" id="ARBA00023242"/>
    </source>
</evidence>